<organism evidence="1 2">
    <name type="scientific">Roseinatronobacter ekhonensis</name>
    <dbReference type="NCBI Taxonomy" id="254356"/>
    <lineage>
        <taxon>Bacteria</taxon>
        <taxon>Pseudomonadati</taxon>
        <taxon>Pseudomonadota</taxon>
        <taxon>Alphaproteobacteria</taxon>
        <taxon>Rhodobacterales</taxon>
        <taxon>Paracoccaceae</taxon>
        <taxon>Roseinatronobacter</taxon>
    </lineage>
</organism>
<protein>
    <submittedName>
        <fullName evidence="1">Uncharacterized protein</fullName>
    </submittedName>
</protein>
<sequence>MLGINFFPLTGFFVSVVSNIECDRAILPEYHWAEGRFLEVVKTLALQCRPVFFYNSDLRRSGVFSIDNSFPCGRYS</sequence>
<evidence type="ECO:0000313" key="2">
    <source>
        <dbReference type="Proteomes" id="UP000272908"/>
    </source>
</evidence>
<name>A0A3B0MJF1_9RHOB</name>
<gene>
    <name evidence="1" type="ORF">ROE7235_03481</name>
</gene>
<dbReference type="AlphaFoldDB" id="A0A3B0MJF1"/>
<accession>A0A3B0MJF1</accession>
<evidence type="ECO:0000313" key="1">
    <source>
        <dbReference type="EMBL" id="SUZ33708.1"/>
    </source>
</evidence>
<reference evidence="2" key="1">
    <citation type="submission" date="2018-08" db="EMBL/GenBank/DDBJ databases">
        <authorList>
            <person name="Rodrigo-Torres L."/>
            <person name="Arahal R. D."/>
            <person name="Lucena T."/>
        </authorList>
    </citation>
    <scope>NUCLEOTIDE SEQUENCE [LARGE SCALE GENOMIC DNA]</scope>
    <source>
        <strain evidence="2">CECT 7235</strain>
    </source>
</reference>
<dbReference type="Proteomes" id="UP000272908">
    <property type="component" value="Unassembled WGS sequence"/>
</dbReference>
<keyword evidence="2" id="KW-1185">Reference proteome</keyword>
<proteinExistence type="predicted"/>
<dbReference type="EMBL" id="UIHC01000066">
    <property type="protein sequence ID" value="SUZ33708.1"/>
    <property type="molecule type" value="Genomic_DNA"/>
</dbReference>